<evidence type="ECO:0000313" key="5">
    <source>
        <dbReference type="Proteomes" id="UP000697998"/>
    </source>
</evidence>
<dbReference type="Pfam" id="PF13542">
    <property type="entry name" value="HTH_Tnp_ISL3"/>
    <property type="match status" value="1"/>
</dbReference>
<dbReference type="NCBIfam" id="NF033550">
    <property type="entry name" value="transpos_ISL3"/>
    <property type="match status" value="1"/>
</dbReference>
<protein>
    <submittedName>
        <fullName evidence="4">ISL3 family transposase</fullName>
    </submittedName>
</protein>
<dbReference type="InterPro" id="IPR029261">
    <property type="entry name" value="Transposase_Znf"/>
</dbReference>
<sequence length="417" mass="46381">MIETLFTQALGLVAPWQVDQVAFTPEAGRIDFQVKFGAAGHACPACGAAAQPLHDRLARSWRHLDFFEYEAHLHAEVPRVACAGCGKVTQIPVPWAGKGSRFTLLFEALTLILAPTMSVLAAGQVLRVRSPRLWRVIEHHVAQARAKQSHAEVRAVGVDETASKRGQTYIAVFHDLDAPRLLFATPRRDKATLGKFASDLAEHGGQPSAITDLSMDMSGAFQAGAAKHFSEAKVCHDRFHVVALSSKALDEVRRTEVKSEPELKGTRWSLQKKPADWTVKKTQTMHWLQRPNLKTARAWRIKEALRAIYAKATTPDEAKPLFKRWLSWASRCRLEPFKRLGRTITKHLPGVLNGFQAGKHNARVQAMNRALQEAIARARGYRRVENFIAMGYLVAGKLTHLPASPFARFLPIPHGTD</sequence>
<dbReference type="InterPro" id="IPR047951">
    <property type="entry name" value="Transpos_ISL3"/>
</dbReference>
<dbReference type="Proteomes" id="UP000697998">
    <property type="component" value="Unassembled WGS sequence"/>
</dbReference>
<evidence type="ECO:0000259" key="2">
    <source>
        <dbReference type="Pfam" id="PF13542"/>
    </source>
</evidence>
<evidence type="ECO:0000313" key="4">
    <source>
        <dbReference type="EMBL" id="MBK7676027.1"/>
    </source>
</evidence>
<dbReference type="InterPro" id="IPR032877">
    <property type="entry name" value="Transposase_HTH"/>
</dbReference>
<feature type="domain" description="Transposase IS204/IS1001/IS1096/IS1165 zinc-finger" evidence="3">
    <location>
        <begin position="41"/>
        <end position="85"/>
    </location>
</feature>
<evidence type="ECO:0000259" key="3">
    <source>
        <dbReference type="Pfam" id="PF14690"/>
    </source>
</evidence>
<dbReference type="PANTHER" id="PTHR33498">
    <property type="entry name" value="TRANSPOSASE FOR INSERTION SEQUENCE ELEMENT IS1557"/>
    <property type="match status" value="1"/>
</dbReference>
<accession>A0A935UGU3</accession>
<dbReference type="AlphaFoldDB" id="A0A935UGU3"/>
<dbReference type="InterPro" id="IPR002560">
    <property type="entry name" value="Transposase_DDE"/>
</dbReference>
<evidence type="ECO:0000259" key="1">
    <source>
        <dbReference type="Pfam" id="PF01610"/>
    </source>
</evidence>
<feature type="domain" description="Transposase IS204/IS1001/IS1096/IS1165 DDE" evidence="1">
    <location>
        <begin position="156"/>
        <end position="389"/>
    </location>
</feature>
<proteinExistence type="predicted"/>
<dbReference type="PANTHER" id="PTHR33498:SF1">
    <property type="entry name" value="TRANSPOSASE FOR INSERTION SEQUENCE ELEMENT IS1557"/>
    <property type="match status" value="1"/>
</dbReference>
<gene>
    <name evidence="4" type="ORF">IPJ27_15460</name>
</gene>
<dbReference type="EMBL" id="JADJMH010000016">
    <property type="protein sequence ID" value="MBK7676027.1"/>
    <property type="molecule type" value="Genomic_DNA"/>
</dbReference>
<reference evidence="4 5" key="1">
    <citation type="submission" date="2020-10" db="EMBL/GenBank/DDBJ databases">
        <title>Connecting structure to function with the recovery of over 1000 high-quality activated sludge metagenome-assembled genomes encoding full-length rRNA genes using long-read sequencing.</title>
        <authorList>
            <person name="Singleton C.M."/>
            <person name="Petriglieri F."/>
            <person name="Kristensen J.M."/>
            <person name="Kirkegaard R.H."/>
            <person name="Michaelsen T.Y."/>
            <person name="Andersen M.H."/>
            <person name="Karst S.M."/>
            <person name="Dueholm M.S."/>
            <person name="Nielsen P.H."/>
            <person name="Albertsen M."/>
        </authorList>
    </citation>
    <scope>NUCLEOTIDE SEQUENCE [LARGE SCALE GENOMIC DNA]</scope>
    <source>
        <strain evidence="4">EsbW_18-Q3-R4-48_BATAC.285</strain>
    </source>
</reference>
<organism evidence="4 5">
    <name type="scientific">Candidatus Accumulibacter proximus</name>
    <dbReference type="NCBI Taxonomy" id="2954385"/>
    <lineage>
        <taxon>Bacteria</taxon>
        <taxon>Pseudomonadati</taxon>
        <taxon>Pseudomonadota</taxon>
        <taxon>Betaproteobacteria</taxon>
        <taxon>Candidatus Accumulibacter</taxon>
    </lineage>
</organism>
<name>A0A935UGU3_9PROT</name>
<dbReference type="Pfam" id="PF14690">
    <property type="entry name" value="Zn_ribbon_ISL3"/>
    <property type="match status" value="1"/>
</dbReference>
<dbReference type="Pfam" id="PF01610">
    <property type="entry name" value="DDE_Tnp_ISL3"/>
    <property type="match status" value="1"/>
</dbReference>
<comment type="caution">
    <text evidence="4">The sequence shown here is derived from an EMBL/GenBank/DDBJ whole genome shotgun (WGS) entry which is preliminary data.</text>
</comment>
<feature type="domain" description="Transposase IS204/IS1001/IS1096/IS1165 helix-turn-helix" evidence="2">
    <location>
        <begin position="92"/>
        <end position="141"/>
    </location>
</feature>